<keyword evidence="2" id="KW-0456">Lyase</keyword>
<dbReference type="InterPro" id="IPR051466">
    <property type="entry name" value="D-amino_acid_metab_enzyme"/>
</dbReference>
<evidence type="ECO:0000313" key="5">
    <source>
        <dbReference type="Proteomes" id="UP000256977"/>
    </source>
</evidence>
<dbReference type="GO" id="GO:0008721">
    <property type="term" value="F:D-serine ammonia-lyase activity"/>
    <property type="evidence" value="ECO:0007669"/>
    <property type="project" value="TreeGrafter"/>
</dbReference>
<dbReference type="Pfam" id="PF01168">
    <property type="entry name" value="Ala_racemase_N"/>
    <property type="match status" value="1"/>
</dbReference>
<evidence type="ECO:0000313" key="4">
    <source>
        <dbReference type="EMBL" id="RED60562.1"/>
    </source>
</evidence>
<keyword evidence="5" id="KW-1185">Reference proteome</keyword>
<feature type="domain" description="D-serine dehydratase-like" evidence="3">
    <location>
        <begin position="259"/>
        <end position="351"/>
    </location>
</feature>
<dbReference type="InterPro" id="IPR042208">
    <property type="entry name" value="D-ser_dehydrat-like_sf"/>
</dbReference>
<protein>
    <submittedName>
        <fullName evidence="4">D-serine deaminase-like pyridoxal phosphate-dependent protein</fullName>
    </submittedName>
</protein>
<dbReference type="SMART" id="SM01119">
    <property type="entry name" value="D-ser_dehydrat"/>
    <property type="match status" value="1"/>
</dbReference>
<proteinExistence type="inferred from homology"/>
<comment type="similarity">
    <text evidence="1">Belongs to the DSD1 family.</text>
</comment>
<comment type="caution">
    <text evidence="4">The sequence shown here is derived from an EMBL/GenBank/DDBJ whole genome shotgun (WGS) entry which is preliminary data.</text>
</comment>
<dbReference type="Gene3D" id="3.20.20.10">
    <property type="entry name" value="Alanine racemase"/>
    <property type="match status" value="1"/>
</dbReference>
<dbReference type="InterPro" id="IPR026956">
    <property type="entry name" value="D-ser_dehydrat-like_dom"/>
</dbReference>
<sequence>MRQHRQPWAELETPAVVVDLDVLDRNLRHTAELARQAGVKLRPHFKTHKSVWIAQEQMRYGACGITVAKLGEAEVLADAGIADFLVAFPIVGEAKLGRLARLMERANVIVSTDNVQVAQGLSDLGGSLGKVIKLYIDVNTGLNRCGKEPGEETAQLVQEIAKLPHVRVIGLMTHGGFAYGKKTPEQVREAARVEAEGLVRTKQLLAQSGIHIEEISVGSTPTSKYIADVEGVTEIRPGAYVFGDIAQLAIGVITPEECAMHVVATVVSTPRKGTVIVDAGSKTFSSDVSAHVPGYGTSRDFAGVYVEKLSEEHGNVHVPEGIEFEIGDQLVFLPNHCCTTTNLHNELQGVRENKVDRMIAVDARGKIR</sequence>
<dbReference type="SUPFAM" id="SSF51419">
    <property type="entry name" value="PLP-binding barrel"/>
    <property type="match status" value="1"/>
</dbReference>
<organism evidence="4 5">
    <name type="scientific">Cohnella phaseoli</name>
    <dbReference type="NCBI Taxonomy" id="456490"/>
    <lineage>
        <taxon>Bacteria</taxon>
        <taxon>Bacillati</taxon>
        <taxon>Bacillota</taxon>
        <taxon>Bacilli</taxon>
        <taxon>Bacillales</taxon>
        <taxon>Paenibacillaceae</taxon>
        <taxon>Cohnella</taxon>
    </lineage>
</organism>
<dbReference type="OrthoDB" id="9788869at2"/>
<evidence type="ECO:0000256" key="2">
    <source>
        <dbReference type="ARBA" id="ARBA00023239"/>
    </source>
</evidence>
<dbReference type="Proteomes" id="UP000256977">
    <property type="component" value="Unassembled WGS sequence"/>
</dbReference>
<evidence type="ECO:0000259" key="3">
    <source>
        <dbReference type="SMART" id="SM01119"/>
    </source>
</evidence>
<dbReference type="PANTHER" id="PTHR28004">
    <property type="entry name" value="ZGC:162816-RELATED"/>
    <property type="match status" value="1"/>
</dbReference>
<dbReference type="AlphaFoldDB" id="A0A3D9IFL2"/>
<dbReference type="EMBL" id="QRDZ01000030">
    <property type="protein sequence ID" value="RED60562.1"/>
    <property type="molecule type" value="Genomic_DNA"/>
</dbReference>
<dbReference type="RefSeq" id="WP_147310293.1">
    <property type="nucleotide sequence ID" value="NZ_QRDZ01000030.1"/>
</dbReference>
<reference evidence="4 5" key="1">
    <citation type="submission" date="2018-07" db="EMBL/GenBank/DDBJ databases">
        <title>Genomic Encyclopedia of Type Strains, Phase III (KMG-III): the genomes of soil and plant-associated and newly described type strains.</title>
        <authorList>
            <person name="Whitman W."/>
        </authorList>
    </citation>
    <scope>NUCLEOTIDE SEQUENCE [LARGE SCALE GENOMIC DNA]</scope>
    <source>
        <strain evidence="4 5">CECT 7287</strain>
    </source>
</reference>
<gene>
    <name evidence="4" type="ORF">DFP98_13084</name>
</gene>
<dbReference type="InterPro" id="IPR001608">
    <property type="entry name" value="Ala_racemase_N"/>
</dbReference>
<dbReference type="GO" id="GO:0036088">
    <property type="term" value="P:D-serine catabolic process"/>
    <property type="evidence" value="ECO:0007669"/>
    <property type="project" value="TreeGrafter"/>
</dbReference>
<dbReference type="Gene3D" id="2.40.37.20">
    <property type="entry name" value="D-serine dehydratase-like domain"/>
    <property type="match status" value="1"/>
</dbReference>
<dbReference type="InterPro" id="IPR029066">
    <property type="entry name" value="PLP-binding_barrel"/>
</dbReference>
<accession>A0A3D9IFL2</accession>
<dbReference type="Pfam" id="PF14031">
    <property type="entry name" value="D-ser_dehydrat"/>
    <property type="match status" value="1"/>
</dbReference>
<evidence type="ECO:0000256" key="1">
    <source>
        <dbReference type="ARBA" id="ARBA00005323"/>
    </source>
</evidence>
<name>A0A3D9IFL2_9BACL</name>
<dbReference type="PANTHER" id="PTHR28004:SF2">
    <property type="entry name" value="D-SERINE DEHYDRATASE"/>
    <property type="match status" value="1"/>
</dbReference>